<proteinExistence type="predicted"/>
<evidence type="ECO:0000313" key="3">
    <source>
        <dbReference type="Proteomes" id="UP000765507"/>
    </source>
</evidence>
<comment type="caution">
    <text evidence="2">The sequence shown here is derived from an EMBL/GenBank/DDBJ whole genome shotgun (WGS) entry which is preliminary data.</text>
</comment>
<feature type="region of interest" description="Disordered" evidence="1">
    <location>
        <begin position="24"/>
        <end position="59"/>
    </location>
</feature>
<name>A0A8T1SAE8_CHESE</name>
<organism evidence="2 3">
    <name type="scientific">Chelydra serpentina</name>
    <name type="common">Snapping turtle</name>
    <name type="synonym">Testudo serpentina</name>
    <dbReference type="NCBI Taxonomy" id="8475"/>
    <lineage>
        <taxon>Eukaryota</taxon>
        <taxon>Metazoa</taxon>
        <taxon>Chordata</taxon>
        <taxon>Craniata</taxon>
        <taxon>Vertebrata</taxon>
        <taxon>Euteleostomi</taxon>
        <taxon>Archelosauria</taxon>
        <taxon>Testudinata</taxon>
        <taxon>Testudines</taxon>
        <taxon>Cryptodira</taxon>
        <taxon>Durocryptodira</taxon>
        <taxon>Americhelydia</taxon>
        <taxon>Chelydroidea</taxon>
        <taxon>Chelydridae</taxon>
        <taxon>Chelydra</taxon>
    </lineage>
</organism>
<keyword evidence="3" id="KW-1185">Reference proteome</keyword>
<evidence type="ECO:0000313" key="2">
    <source>
        <dbReference type="EMBL" id="KAG6925667.1"/>
    </source>
</evidence>
<evidence type="ECO:0000256" key="1">
    <source>
        <dbReference type="SAM" id="MobiDB-lite"/>
    </source>
</evidence>
<sequence>MLPLSGRRIHVRAREGLLRPNSESIINADQAARRPPERGLVASHGQNTETKTPPPQYTTRKWVMPRLQEARQDSFGWWRFLGERFCPQPVSRNFPACIKGDIWGLGQWLTWLPVP</sequence>
<accession>A0A8T1SAE8</accession>
<reference evidence="2 3" key="1">
    <citation type="journal article" date="2020" name="G3 (Bethesda)">
        <title>Draft Genome of the Common Snapping Turtle, Chelydra serpentina, a Model for Phenotypic Plasticity in Reptiles.</title>
        <authorList>
            <person name="Das D."/>
            <person name="Singh S.K."/>
            <person name="Bierstedt J."/>
            <person name="Erickson A."/>
            <person name="Galli G.L.J."/>
            <person name="Crossley D.A. 2nd"/>
            <person name="Rhen T."/>
        </authorList>
    </citation>
    <scope>NUCLEOTIDE SEQUENCE [LARGE SCALE GENOMIC DNA]</scope>
    <source>
        <strain evidence="2">KW</strain>
    </source>
</reference>
<dbReference type="EMBL" id="JAHGAV010000388">
    <property type="protein sequence ID" value="KAG6925667.1"/>
    <property type="molecule type" value="Genomic_DNA"/>
</dbReference>
<dbReference type="AlphaFoldDB" id="A0A8T1SAE8"/>
<gene>
    <name evidence="2" type="ORF">G0U57_013678</name>
</gene>
<protein>
    <submittedName>
        <fullName evidence="2">Uncharacterized protein</fullName>
    </submittedName>
</protein>
<dbReference type="Proteomes" id="UP000765507">
    <property type="component" value="Unassembled WGS sequence"/>
</dbReference>